<keyword evidence="2" id="KW-0645">Protease</keyword>
<dbReference type="Gene3D" id="3.90.1720.10">
    <property type="entry name" value="endopeptidase domain like (from Nostoc punctiforme)"/>
    <property type="match status" value="1"/>
</dbReference>
<feature type="coiled-coil region" evidence="5">
    <location>
        <begin position="427"/>
        <end position="454"/>
    </location>
</feature>
<dbReference type="InterPro" id="IPR000064">
    <property type="entry name" value="NLP_P60_dom"/>
</dbReference>
<evidence type="ECO:0000259" key="7">
    <source>
        <dbReference type="PROSITE" id="PS51935"/>
    </source>
</evidence>
<feature type="transmembrane region" description="Helical" evidence="6">
    <location>
        <begin position="800"/>
        <end position="824"/>
    </location>
</feature>
<keyword evidence="6" id="KW-1133">Transmembrane helix</keyword>
<reference evidence="8" key="2">
    <citation type="submission" date="2020-09" db="EMBL/GenBank/DDBJ databases">
        <authorList>
            <person name="Sun Q."/>
            <person name="Zhou Y."/>
        </authorList>
    </citation>
    <scope>NUCLEOTIDE SEQUENCE</scope>
    <source>
        <strain evidence="8">CGMCC 4.7368</strain>
    </source>
</reference>
<evidence type="ECO:0000256" key="1">
    <source>
        <dbReference type="ARBA" id="ARBA00007074"/>
    </source>
</evidence>
<sequence>MAEFQAGEVVVPVVPSADGFLKTLKKQIFGQVYSAGAEIGKELQRGISDQLKGVYEPLKEQTKKQKAPAQKDGAEVGGAFASGFKKRLEAALKSLPKVELDADASEAQRRVQELRAQMATLADKKIGVDIDAAAATAELRTLQTQLKTLEDTTDVQVRADVTAALTQLAALDVEVTKLETASATVEVDADAAGAQTELAAVEVAVARVDGRTANVRVDVDAVAALAQLGMVSAALAAMPAVAALGLGAGGLAGAAVAAGVGVGALAAVAVPSLQRISEATKANEAASKAAQSATASAAGTAQQAAISALNMAAAEERVVDAKRAAKSAEEDLTRARQEAKRAAEDLNRAVTNSALSQEDAALAVREAEAELERVRADPKSTDLQRERAELAHRQAVARLEDEQVRGKRLAAEKKAADKAGIEGSKQVVAARDKIAQANKRVEDAERALKVMQLQSVAAAKQQAAAQRGTVAEMVKLSPAAAKAARQIGAFKDAYLAWQTKLEPAVLPAVTGGLKVLQGLFAPLTPVIKGVSGSLVGLEKDASKALGGSFWQSFFKDLSTAAPTAVTGLGKSLGNVTTGVAGMIKAFLPFVPTIVGGIEKATAAFSKWGQGLGKSSGFQTFINYAKTYGPMVWQTIKNLAAAGLNLVKSLAPLGGTALAGISGLASAVAQLDPQVLQAIVLGVGGLAAGIKVASTAMTIFNAVMRANPIGLIITAIGLLVAALVYAYQNSETFRNIVQAAFQAISAAISWAWENVIQPAMTLLVAYWKNVLGPVIAWLWENVVKPAWDAISKAIQWAWQNVILPAVTLLVAYWKNILGPVILWLWEKIIQPAFKKIGEFIAWAWNNVIKPAVTALRDFVVNTLAPKVLWFHDTIVKPVFKAVGEAIAFAWEKVIKPAFSALWTFISETVPNGFKKGVELIGKFWDGLKEIAKKPVNFVIETVYNNGIVKLWNTVADALGLKDMKLTPLPALATGGVLPGYTPGRDTMVAAVSGGEAVMRPEWTRAVGSDFVHQANAAARHGGVSGASGFMRERFAGGFATGGIIGDVLAKGVKVGAEAFLNPILDQAAKAMGGSQWGQMLTAWPKKMVADVVKFLEGKEAAQGGAGAGKALAFARAQIGKPYQWGGTGPGSFDCSGLTMRAWQAAGRGDIPRTSQQQMGWVKQIAKPVPGALGFPHPGHVWLYASPNTIVEAPQTGLKVREVAARAAQLVGVPPATYDSGGFLPTGHSLVYNGTGAPERVLTDQQWDSLAGGAQGGDGPMLNVENFHATPEQSPSVIARELYWLSKSRPR</sequence>
<evidence type="ECO:0000256" key="3">
    <source>
        <dbReference type="ARBA" id="ARBA00022801"/>
    </source>
</evidence>
<dbReference type="Proteomes" id="UP000646523">
    <property type="component" value="Unassembled WGS sequence"/>
</dbReference>
<evidence type="ECO:0000256" key="4">
    <source>
        <dbReference type="ARBA" id="ARBA00022807"/>
    </source>
</evidence>
<dbReference type="Pfam" id="PF00877">
    <property type="entry name" value="NLPC_P60"/>
    <property type="match status" value="1"/>
</dbReference>
<dbReference type="EMBL" id="BMNH01000053">
    <property type="protein sequence ID" value="GGO83486.1"/>
    <property type="molecule type" value="Genomic_DNA"/>
</dbReference>
<feature type="transmembrane region" description="Helical" evidence="6">
    <location>
        <begin position="705"/>
        <end position="726"/>
    </location>
</feature>
<dbReference type="InterPro" id="IPR051794">
    <property type="entry name" value="PG_Endopeptidase_C40"/>
</dbReference>
<feature type="coiled-coil region" evidence="5">
    <location>
        <begin position="311"/>
        <end position="377"/>
    </location>
</feature>
<evidence type="ECO:0000256" key="6">
    <source>
        <dbReference type="SAM" id="Phobius"/>
    </source>
</evidence>
<evidence type="ECO:0000256" key="5">
    <source>
        <dbReference type="SAM" id="Coils"/>
    </source>
</evidence>
<dbReference type="InterPro" id="IPR038765">
    <property type="entry name" value="Papain-like_cys_pep_sf"/>
</dbReference>
<protein>
    <recommendedName>
        <fullName evidence="7">NlpC/P60 domain-containing protein</fullName>
    </recommendedName>
</protein>
<feature type="transmembrane region" description="Helical" evidence="6">
    <location>
        <begin position="674"/>
        <end position="693"/>
    </location>
</feature>
<feature type="domain" description="NlpC/P60" evidence="7">
    <location>
        <begin position="1103"/>
        <end position="1223"/>
    </location>
</feature>
<dbReference type="PANTHER" id="PTHR47359:SF3">
    <property type="entry name" value="NLP_P60 DOMAIN-CONTAINING PROTEIN-RELATED"/>
    <property type="match status" value="1"/>
</dbReference>
<feature type="transmembrane region" description="Helical" evidence="6">
    <location>
        <begin position="649"/>
        <end position="668"/>
    </location>
</feature>
<gene>
    <name evidence="8" type="ORF">GCM10012289_77050</name>
</gene>
<feature type="coiled-coil region" evidence="5">
    <location>
        <begin position="97"/>
        <end position="152"/>
    </location>
</feature>
<keyword evidence="3" id="KW-0378">Hydrolase</keyword>
<dbReference type="PANTHER" id="PTHR47359">
    <property type="entry name" value="PEPTIDOGLYCAN DL-ENDOPEPTIDASE CWLO"/>
    <property type="match status" value="1"/>
</dbReference>
<keyword evidence="6" id="KW-0812">Transmembrane</keyword>
<keyword evidence="6" id="KW-0472">Membrane</keyword>
<comment type="similarity">
    <text evidence="1">Belongs to the peptidase C40 family.</text>
</comment>
<evidence type="ECO:0000313" key="9">
    <source>
        <dbReference type="Proteomes" id="UP000646523"/>
    </source>
</evidence>
<dbReference type="GO" id="GO:0008234">
    <property type="term" value="F:cysteine-type peptidase activity"/>
    <property type="evidence" value="ECO:0007669"/>
    <property type="project" value="UniProtKB-KW"/>
</dbReference>
<dbReference type="SUPFAM" id="SSF54001">
    <property type="entry name" value="Cysteine proteinases"/>
    <property type="match status" value="1"/>
</dbReference>
<keyword evidence="4" id="KW-0788">Thiol protease</keyword>
<accession>A0A918DU86</accession>
<name>A0A918DU86_9ACTN</name>
<comment type="caution">
    <text evidence="8">The sequence shown here is derived from an EMBL/GenBank/DDBJ whole genome shotgun (WGS) entry which is preliminary data.</text>
</comment>
<keyword evidence="5" id="KW-0175">Coiled coil</keyword>
<proteinExistence type="inferred from homology"/>
<organism evidence="8 9">
    <name type="scientific">Nonomuraea cavernae</name>
    <dbReference type="NCBI Taxonomy" id="2045107"/>
    <lineage>
        <taxon>Bacteria</taxon>
        <taxon>Bacillati</taxon>
        <taxon>Actinomycetota</taxon>
        <taxon>Actinomycetes</taxon>
        <taxon>Streptosporangiales</taxon>
        <taxon>Streptosporangiaceae</taxon>
        <taxon>Nonomuraea</taxon>
    </lineage>
</organism>
<dbReference type="RefSeq" id="WP_189129192.1">
    <property type="nucleotide sequence ID" value="NZ_BMNH01000053.1"/>
</dbReference>
<evidence type="ECO:0000313" key="8">
    <source>
        <dbReference type="EMBL" id="GGO83486.1"/>
    </source>
</evidence>
<reference evidence="8" key="1">
    <citation type="journal article" date="2014" name="Int. J. Syst. Evol. Microbiol.">
        <title>Complete genome sequence of Corynebacterium casei LMG S-19264T (=DSM 44701T), isolated from a smear-ripened cheese.</title>
        <authorList>
            <consortium name="US DOE Joint Genome Institute (JGI-PGF)"/>
            <person name="Walter F."/>
            <person name="Albersmeier A."/>
            <person name="Kalinowski J."/>
            <person name="Ruckert C."/>
        </authorList>
    </citation>
    <scope>NUCLEOTIDE SEQUENCE</scope>
    <source>
        <strain evidence="8">CGMCC 4.7368</strain>
    </source>
</reference>
<evidence type="ECO:0000256" key="2">
    <source>
        <dbReference type="ARBA" id="ARBA00022670"/>
    </source>
</evidence>
<keyword evidence="9" id="KW-1185">Reference proteome</keyword>
<dbReference type="GO" id="GO:0006508">
    <property type="term" value="P:proteolysis"/>
    <property type="evidence" value="ECO:0007669"/>
    <property type="project" value="UniProtKB-KW"/>
</dbReference>
<dbReference type="PROSITE" id="PS51935">
    <property type="entry name" value="NLPC_P60"/>
    <property type="match status" value="1"/>
</dbReference>